<feature type="chain" id="PRO_5021784493" evidence="1">
    <location>
        <begin position="33"/>
        <end position="474"/>
    </location>
</feature>
<dbReference type="AlphaFoldDB" id="A0A562RJW3"/>
<evidence type="ECO:0000313" key="3">
    <source>
        <dbReference type="Proteomes" id="UP000318431"/>
    </source>
</evidence>
<keyword evidence="1" id="KW-0732">Signal</keyword>
<name>A0A562RJW3_9BURK</name>
<protein>
    <submittedName>
        <fullName evidence="2">Conjugative transfer pilus assembly protein TraH</fullName>
    </submittedName>
</protein>
<dbReference type="OrthoDB" id="9797479at2"/>
<dbReference type="InterPro" id="IPR010927">
    <property type="entry name" value="T4SS_TraH"/>
</dbReference>
<dbReference type="Proteomes" id="UP000318431">
    <property type="component" value="Unassembled WGS sequence"/>
</dbReference>
<accession>A0A562RJW3</accession>
<dbReference type="EMBL" id="VLLB01000001">
    <property type="protein sequence ID" value="TWI69301.1"/>
    <property type="molecule type" value="Genomic_DNA"/>
</dbReference>
<organism evidence="2 3">
    <name type="scientific">Pseudoduganella lurida</name>
    <dbReference type="NCBI Taxonomy" id="1036180"/>
    <lineage>
        <taxon>Bacteria</taxon>
        <taxon>Pseudomonadati</taxon>
        <taxon>Pseudomonadota</taxon>
        <taxon>Betaproteobacteria</taxon>
        <taxon>Burkholderiales</taxon>
        <taxon>Oxalobacteraceae</taxon>
        <taxon>Telluria group</taxon>
        <taxon>Pseudoduganella</taxon>
    </lineage>
</organism>
<evidence type="ECO:0000256" key="1">
    <source>
        <dbReference type="SAM" id="SignalP"/>
    </source>
</evidence>
<proteinExistence type="predicted"/>
<evidence type="ECO:0000313" key="2">
    <source>
        <dbReference type="EMBL" id="TWI69301.1"/>
    </source>
</evidence>
<dbReference type="Pfam" id="PF06122">
    <property type="entry name" value="TraH"/>
    <property type="match status" value="1"/>
</dbReference>
<keyword evidence="3" id="KW-1185">Reference proteome</keyword>
<comment type="caution">
    <text evidence="2">The sequence shown here is derived from an EMBL/GenBank/DDBJ whole genome shotgun (WGS) entry which is preliminary data.</text>
</comment>
<feature type="signal peptide" evidence="1">
    <location>
        <begin position="1"/>
        <end position="32"/>
    </location>
</feature>
<dbReference type="RefSeq" id="WP_145647067.1">
    <property type="nucleotide sequence ID" value="NZ_VLLB01000001.1"/>
</dbReference>
<reference evidence="2 3" key="1">
    <citation type="journal article" date="2015" name="Stand. Genomic Sci.">
        <title>Genomic Encyclopedia of Bacterial and Archaeal Type Strains, Phase III: the genomes of soil and plant-associated and newly described type strains.</title>
        <authorList>
            <person name="Whitman W.B."/>
            <person name="Woyke T."/>
            <person name="Klenk H.P."/>
            <person name="Zhou Y."/>
            <person name="Lilburn T.G."/>
            <person name="Beck B.J."/>
            <person name="De Vos P."/>
            <person name="Vandamme P."/>
            <person name="Eisen J.A."/>
            <person name="Garrity G."/>
            <person name="Hugenholtz P."/>
            <person name="Kyrpides N.C."/>
        </authorList>
    </citation>
    <scope>NUCLEOTIDE SEQUENCE [LARGE SCALE GENOMIC DNA]</scope>
    <source>
        <strain evidence="2 3">CGMCC 1.10822</strain>
    </source>
</reference>
<sequence length="474" mass="50714">MTYPRAVRKPGLKLGRIFHLLLAVLATNPVAAGDGGMQRLFDDVGMYGNVTGPGAYDAQGVNVLSGGSLFMRVPQRTTPLVQAQLPSLRMGCGGIDLYAGSFSFISKDMLVSLMKNIGSSAVAYAFKLALDSISPQINKTLTELQQVAQDLNATNINSCEAGEALARGTTGDWQRTAQYFAKVAGPITGRFTDHSEARAQTQADNARVNETVQSLTDPVQKAFAQPGNIGWRALSGLPGLDAEDRTILMAISGTVVIPPNAADQAPLYHPPRAITVAQFIRGNEDGKLPVFACRDGTGPDECLDLGDAELAVTPFARKVEATLLAIAGKFRANARLSDEEIAFINVTALPVYKALAVSTAMPTVGLDNVWIGKYADLIAAEYAYQYIVQATYTLRQAYAQATAAVPAVAQDDLRRMIATVDRVKADAREELRTAYAKAESVNHIADEILYMERTLMANLPANLAGNLRFAAGGR</sequence>
<gene>
    <name evidence="2" type="ORF">IP91_00368</name>
</gene>